<feature type="transmembrane region" description="Helical" evidence="1">
    <location>
        <begin position="940"/>
        <end position="962"/>
    </location>
</feature>
<feature type="transmembrane region" description="Helical" evidence="1">
    <location>
        <begin position="906"/>
        <end position="928"/>
    </location>
</feature>
<keyword evidence="1" id="KW-1133">Transmembrane helix</keyword>
<name>A0AAN5XKN8_BACCE</name>
<gene>
    <name evidence="2" type="ORF">F8165_26085</name>
</gene>
<sequence>MSNHNLFIRVLRKEDFLDLTFELVNIHTYGAPLYLCRSNAGEPALLIVHFPSQHIVEEVFDENKDIQTPVKAMLSGPSRLVFKLPDDEDTWALTMETLLNWKDYKSVVPDPIKRDPLWPAAPPFSLPDPKIFEGKTSLEIPTGLYISPDESSNWYNIIQSEGQNGRFVLWHTQLGEKQKENEYFIREGGATHFITTSNHPIPFNSSLTQNELKEIVQLTTDFSMPRLPTGMSIEDWKNSLEAQNLPLEYIPSPIMIRRLMLSSAGAWANFEAVWNYPTLLNDTLGYKGGLSLEQWQHIMTQGRDQFVKTVKKAFLCDTGHAVSIVTITERQFESYDIPNGQNMKGAKAVLRKYSYIEVREPVKNYETLASVYKYNRREIPFKWIKITTRTTPKLSRENKINVILPCTIEEDDKPFWPTKSGEDKPFHFKMIAEDWDGNIVSFERPLLCVPIATCMPTEEQIVTEYNKSIFRLVQLNHQPIAFANTDSNSTGKTTLETATVTFRAQLVEGEKKEELKKLKLPFFQPSFLPEVESAEVNIPAAEQVTGRKLEQKSIEFEKTYLDHGFNSNVNKAEVFMRLAPSLTKLELSLPTEKAGGLITPNSTIEGLSRALGPVANPSDIISGEFDPSTLFGHAKFLGGITLQDILPKKVKIDLLKIKELESVLDPDQLITKLDDPNFKLESPMLTNRRLPNNAIETRYLWKPNIENWGDTAGFFRFLAKRGDTTFEHDAQLSINVQMITTPNGSPPTYLVLGKLKEFALEFVEAMLLKFDELRFTADNGKKMDVSAEGLDLVFKGPLEFVETLKNIIPVNGFSDPPFLNVTATGITAGFTLGIPAFGVGIFNLQNINLSAALSLPFVDQPVGVKFAISERHKPFNVSVSGFAGGGFFSLALSAKGIEAIEASIEFGGNISLNLGVATGGVYVMAGIYYGMIGKEVNLTGYLRCGGNLSVLGLVSVTVEFYLGLTYRKKENNHVEVWGQATLTVGVKVAFFSKSVSLTVERRFAGAAGDPTFAQIMGPEYEGDYPYEWEKYCMAFA</sequence>
<dbReference type="EMBL" id="WBPI01000023">
    <property type="protein sequence ID" value="KAB2447035.1"/>
    <property type="molecule type" value="Genomic_DNA"/>
</dbReference>
<protein>
    <submittedName>
        <fullName evidence="2">Uncharacterized protein</fullName>
    </submittedName>
</protein>
<organism evidence="2 3">
    <name type="scientific">Bacillus cereus</name>
    <dbReference type="NCBI Taxonomy" id="1396"/>
    <lineage>
        <taxon>Bacteria</taxon>
        <taxon>Bacillati</taxon>
        <taxon>Bacillota</taxon>
        <taxon>Bacilli</taxon>
        <taxon>Bacillales</taxon>
        <taxon>Bacillaceae</taxon>
        <taxon>Bacillus</taxon>
        <taxon>Bacillus cereus group</taxon>
    </lineage>
</organism>
<comment type="caution">
    <text evidence="2">The sequence shown here is derived from an EMBL/GenBank/DDBJ whole genome shotgun (WGS) entry which is preliminary data.</text>
</comment>
<evidence type="ECO:0000313" key="3">
    <source>
        <dbReference type="Proteomes" id="UP000461739"/>
    </source>
</evidence>
<accession>A0AAN5XKN8</accession>
<evidence type="ECO:0000313" key="2">
    <source>
        <dbReference type="EMBL" id="KAB2447035.1"/>
    </source>
</evidence>
<proteinExistence type="predicted"/>
<reference evidence="2 3" key="1">
    <citation type="submission" date="2019-10" db="EMBL/GenBank/DDBJ databases">
        <title>Bacillus from the desert of Cuatro Cinegas, Coahuila.</title>
        <authorList>
            <person name="Olmedo-Alvarez G."/>
            <person name="Saldana S."/>
            <person name="Barcelo D."/>
        </authorList>
    </citation>
    <scope>NUCLEOTIDE SEQUENCE [LARGE SCALE GENOMIC DNA]</scope>
    <source>
        <strain evidence="2 3">CH316_11T</strain>
    </source>
</reference>
<keyword evidence="1" id="KW-0472">Membrane</keyword>
<dbReference type="Proteomes" id="UP000461739">
    <property type="component" value="Unassembled WGS sequence"/>
</dbReference>
<keyword evidence="1" id="KW-0812">Transmembrane</keyword>
<evidence type="ECO:0000256" key="1">
    <source>
        <dbReference type="SAM" id="Phobius"/>
    </source>
</evidence>
<dbReference type="RefSeq" id="WP_097853933.1">
    <property type="nucleotide sequence ID" value="NZ_WBPA01000005.1"/>
</dbReference>
<dbReference type="AlphaFoldDB" id="A0AAN5XKN8"/>